<keyword evidence="12" id="KW-1185">Reference proteome</keyword>
<feature type="domain" description="Glutamate--cysteine ligase" evidence="10">
    <location>
        <begin position="11"/>
        <end position="383"/>
    </location>
</feature>
<evidence type="ECO:0000313" key="11">
    <source>
        <dbReference type="EMBL" id="GAA0820751.1"/>
    </source>
</evidence>
<dbReference type="PANTHER" id="PTHR38761:SF1">
    <property type="entry name" value="GLUTAMATE--CYSTEINE LIGASE"/>
    <property type="match status" value="1"/>
</dbReference>
<dbReference type="NCBIfam" id="TIGR01434">
    <property type="entry name" value="glu_cys_ligase"/>
    <property type="match status" value="1"/>
</dbReference>
<comment type="pathway">
    <text evidence="1 8 9">Sulfur metabolism; glutathione biosynthesis; glutathione from L-cysteine and L-glutamate: step 1/2.</text>
</comment>
<dbReference type="PANTHER" id="PTHR38761">
    <property type="entry name" value="GLUTAMATE--CYSTEINE LIGASE"/>
    <property type="match status" value="1"/>
</dbReference>
<keyword evidence="4 8" id="KW-0317">Glutathione biosynthesis</keyword>
<evidence type="ECO:0000256" key="9">
    <source>
        <dbReference type="RuleBase" id="RU004391"/>
    </source>
</evidence>
<comment type="catalytic activity">
    <reaction evidence="7 8 9">
        <text>L-cysteine + L-glutamate + ATP = gamma-L-glutamyl-L-cysteine + ADP + phosphate + H(+)</text>
        <dbReference type="Rhea" id="RHEA:13285"/>
        <dbReference type="ChEBI" id="CHEBI:15378"/>
        <dbReference type="ChEBI" id="CHEBI:29985"/>
        <dbReference type="ChEBI" id="CHEBI:30616"/>
        <dbReference type="ChEBI" id="CHEBI:35235"/>
        <dbReference type="ChEBI" id="CHEBI:43474"/>
        <dbReference type="ChEBI" id="CHEBI:58173"/>
        <dbReference type="ChEBI" id="CHEBI:456216"/>
        <dbReference type="EC" id="6.3.2.2"/>
    </reaction>
</comment>
<comment type="caution">
    <text evidence="11">The sequence shown here is derived from an EMBL/GenBank/DDBJ whole genome shotgun (WGS) entry which is preliminary data.</text>
</comment>
<dbReference type="GO" id="GO:0016874">
    <property type="term" value="F:ligase activity"/>
    <property type="evidence" value="ECO:0007669"/>
    <property type="project" value="UniProtKB-KW"/>
</dbReference>
<dbReference type="RefSeq" id="WP_343818055.1">
    <property type="nucleotide sequence ID" value="NZ_BAAAFA010000009.1"/>
</dbReference>
<dbReference type="HAMAP" id="MF_00578">
    <property type="entry name" value="Glu_cys_ligase"/>
    <property type="match status" value="1"/>
</dbReference>
<evidence type="ECO:0000256" key="8">
    <source>
        <dbReference type="HAMAP-Rule" id="MF_00578"/>
    </source>
</evidence>
<evidence type="ECO:0000256" key="6">
    <source>
        <dbReference type="ARBA" id="ARBA00022840"/>
    </source>
</evidence>
<dbReference type="Proteomes" id="UP001500021">
    <property type="component" value="Unassembled WGS sequence"/>
</dbReference>
<dbReference type="InterPro" id="IPR007370">
    <property type="entry name" value="Glu_cys_ligase"/>
</dbReference>
<dbReference type="EC" id="6.3.2.2" evidence="8"/>
<name>A0ABN1L9Y0_9GAMM</name>
<reference evidence="11 12" key="1">
    <citation type="journal article" date="2019" name="Int. J. Syst. Evol. Microbiol.">
        <title>The Global Catalogue of Microorganisms (GCM) 10K type strain sequencing project: providing services to taxonomists for standard genome sequencing and annotation.</title>
        <authorList>
            <consortium name="The Broad Institute Genomics Platform"/>
            <consortium name="The Broad Institute Genome Sequencing Center for Infectious Disease"/>
            <person name="Wu L."/>
            <person name="Ma J."/>
        </authorList>
    </citation>
    <scope>NUCLEOTIDE SEQUENCE [LARGE SCALE GENOMIC DNA]</scope>
    <source>
        <strain evidence="11 12">JCM 15608</strain>
    </source>
</reference>
<gene>
    <name evidence="8 11" type="primary">gshA</name>
    <name evidence="11" type="ORF">GCM10009111_26700</name>
</gene>
<sequence length="526" mass="60147">MTLSLNDYIGAFSQHDNLSALTGIGRGIEREALRVLPEGKLSTHGHYHQLGSALTHEQITTDYAESLLEFITPVSHSPEQTIAQLQDIQKFTFENIEGEWLWPMSMPCFVSDADTIELAQYGSSNIGTMKTVYRQGLKNRYGSMMQVIAGIHFNFSFSHDFWTLQQSLHENTQPLDEFISEGYFSILRNYKRFCWLIPYLYGSSPVICRSFLQGRETSLPFKQTPFGALYLEHATSLRMSDLGYTSSEQSSLKICYNNLADYVEAVQQAIKLKSNDFAEIGVKVDGKYQQLNDNVLQIENELYAPIRPKRVAKSGEKPSQALGKRGVEYIEVRALDVNPFVETGISIEQVYFLDVFLTFCAFAGDHELDCESQRVNEKNMHEVVLRGRDPALLLADINTDGVSTEKSVKQWGNELFEQMQQVATLLDQAYHSTKYTEAVTREWAKITDSNLTPSAQILAIVQEQKLTDYSLAQAKKYQEQAIQRDYQFYSQEHFIESAKQSHIERQAIENEDTLNFDDFLEHYFNK</sequence>
<proteinExistence type="inferred from homology"/>
<dbReference type="Gene3D" id="3.30.590.20">
    <property type="match status" value="1"/>
</dbReference>
<evidence type="ECO:0000256" key="2">
    <source>
        <dbReference type="ARBA" id="ARBA00008772"/>
    </source>
</evidence>
<evidence type="ECO:0000256" key="1">
    <source>
        <dbReference type="ARBA" id="ARBA00005006"/>
    </source>
</evidence>
<evidence type="ECO:0000256" key="7">
    <source>
        <dbReference type="ARBA" id="ARBA00048819"/>
    </source>
</evidence>
<keyword evidence="5 8" id="KW-0547">Nucleotide-binding</keyword>
<evidence type="ECO:0000259" key="10">
    <source>
        <dbReference type="Pfam" id="PF04262"/>
    </source>
</evidence>
<dbReference type="InterPro" id="IPR006334">
    <property type="entry name" value="Glut_cys_ligase"/>
</dbReference>
<keyword evidence="3 8" id="KW-0436">Ligase</keyword>
<evidence type="ECO:0000256" key="4">
    <source>
        <dbReference type="ARBA" id="ARBA00022684"/>
    </source>
</evidence>
<keyword evidence="6 8" id="KW-0067">ATP-binding</keyword>
<evidence type="ECO:0000256" key="3">
    <source>
        <dbReference type="ARBA" id="ARBA00022598"/>
    </source>
</evidence>
<evidence type="ECO:0000256" key="5">
    <source>
        <dbReference type="ARBA" id="ARBA00022741"/>
    </source>
</evidence>
<comment type="similarity">
    <text evidence="2 8">Belongs to the glutamate--cysteine ligase type 1 family. Type 1 subfamily.</text>
</comment>
<dbReference type="SUPFAM" id="SSF55931">
    <property type="entry name" value="Glutamine synthetase/guanido kinase"/>
    <property type="match status" value="1"/>
</dbReference>
<dbReference type="InterPro" id="IPR014746">
    <property type="entry name" value="Gln_synth/guanido_kin_cat_dom"/>
</dbReference>
<protein>
    <recommendedName>
        <fullName evidence="8">Glutamate--cysteine ligase</fullName>
        <ecNumber evidence="8">6.3.2.2</ecNumber>
    </recommendedName>
    <alternativeName>
        <fullName evidence="8">Gamma-ECS</fullName>
        <shortName evidence="8">GCS</shortName>
    </alternativeName>
    <alternativeName>
        <fullName evidence="8">Gamma-glutamylcysteine synthetase</fullName>
    </alternativeName>
</protein>
<dbReference type="Pfam" id="PF04262">
    <property type="entry name" value="Glu_cys_ligase"/>
    <property type="match status" value="1"/>
</dbReference>
<evidence type="ECO:0000313" key="12">
    <source>
        <dbReference type="Proteomes" id="UP001500021"/>
    </source>
</evidence>
<organism evidence="11 12">
    <name type="scientific">Colwellia asteriadis</name>
    <dbReference type="NCBI Taxonomy" id="517723"/>
    <lineage>
        <taxon>Bacteria</taxon>
        <taxon>Pseudomonadati</taxon>
        <taxon>Pseudomonadota</taxon>
        <taxon>Gammaproteobacteria</taxon>
        <taxon>Alteromonadales</taxon>
        <taxon>Colwelliaceae</taxon>
        <taxon>Colwellia</taxon>
    </lineage>
</organism>
<accession>A0ABN1L9Y0</accession>
<dbReference type="EMBL" id="BAAAFA010000009">
    <property type="protein sequence ID" value="GAA0820751.1"/>
    <property type="molecule type" value="Genomic_DNA"/>
</dbReference>